<dbReference type="EMBL" id="LAVV01012628">
    <property type="protein sequence ID" value="KNZ46485.1"/>
    <property type="molecule type" value="Genomic_DNA"/>
</dbReference>
<evidence type="ECO:0000313" key="2">
    <source>
        <dbReference type="EMBL" id="KNZ46485.1"/>
    </source>
</evidence>
<accession>A0A0L6UFD8</accession>
<feature type="transmembrane region" description="Helical" evidence="1">
    <location>
        <begin position="122"/>
        <end position="141"/>
    </location>
</feature>
<keyword evidence="1" id="KW-0812">Transmembrane</keyword>
<dbReference type="Proteomes" id="UP000037035">
    <property type="component" value="Unassembled WGS sequence"/>
</dbReference>
<evidence type="ECO:0000313" key="3">
    <source>
        <dbReference type="Proteomes" id="UP000037035"/>
    </source>
</evidence>
<organism evidence="2 3">
    <name type="scientific">Puccinia sorghi</name>
    <dbReference type="NCBI Taxonomy" id="27349"/>
    <lineage>
        <taxon>Eukaryota</taxon>
        <taxon>Fungi</taxon>
        <taxon>Dikarya</taxon>
        <taxon>Basidiomycota</taxon>
        <taxon>Pucciniomycotina</taxon>
        <taxon>Pucciniomycetes</taxon>
        <taxon>Pucciniales</taxon>
        <taxon>Pucciniaceae</taxon>
        <taxon>Puccinia</taxon>
    </lineage>
</organism>
<dbReference type="VEuPathDB" id="FungiDB:VP01_721g1"/>
<protein>
    <submittedName>
        <fullName evidence="2">Uncharacterized protein</fullName>
    </submittedName>
</protein>
<keyword evidence="1" id="KW-0472">Membrane</keyword>
<gene>
    <name evidence="2" type="ORF">VP01_721g1</name>
</gene>
<feature type="transmembrane region" description="Helical" evidence="1">
    <location>
        <begin position="81"/>
        <end position="101"/>
    </location>
</feature>
<comment type="caution">
    <text evidence="2">The sequence shown here is derived from an EMBL/GenBank/DDBJ whole genome shotgun (WGS) entry which is preliminary data.</text>
</comment>
<dbReference type="AlphaFoldDB" id="A0A0L6UFD8"/>
<evidence type="ECO:0000256" key="1">
    <source>
        <dbReference type="SAM" id="Phobius"/>
    </source>
</evidence>
<keyword evidence="1" id="KW-1133">Transmembrane helix</keyword>
<reference evidence="2 3" key="1">
    <citation type="submission" date="2015-08" db="EMBL/GenBank/DDBJ databases">
        <title>Next Generation Sequencing and Analysis of the Genome of Puccinia sorghi L Schw, the Causal Agent of Maize Common Rust.</title>
        <authorList>
            <person name="Rochi L."/>
            <person name="Burguener G."/>
            <person name="Darino M."/>
            <person name="Turjanski A."/>
            <person name="Kreff E."/>
            <person name="Dieguez M.J."/>
            <person name="Sacco F."/>
        </authorList>
    </citation>
    <scope>NUCLEOTIDE SEQUENCE [LARGE SCALE GENOMIC DNA]</scope>
    <source>
        <strain evidence="2 3">RO10H11247</strain>
    </source>
</reference>
<keyword evidence="3" id="KW-1185">Reference proteome</keyword>
<name>A0A0L6UFD8_9BASI</name>
<sequence>MRMKISLALIKDLIRNGRGRENVGIVSTFHTPCHKLSSILTLLLSQIPINSHLGNLRSHHQSNLCLHHSSTYPLNSFLKTLLFSSLVFPQFCLSFFLYLFQTPCPFLKTSSVNLPCPSYTPAILRVCCFPSFILISFIYSFDFFLTSFYFLDCPDMNGEAQHGSSKSCLSVPISLCNCHNGQGTVWNTESQALLSAYTRVASMACACKCFLLACLIFGELGPSSHIKPSTKIKKTLGFDAITVLWGIAKWRNMFDYGCKSALSPNPMAVHYGDNMPAAVRGAFSLKKRKAWGRVEGGLIHLPPTHPNQCFFFQLSHCSNFMNFTIRLVGIQAENLNHLIKNYAMVWLDTQFLFFGRVVLVLLSFHDWGCQE</sequence>
<proteinExistence type="predicted"/>